<evidence type="ECO:0000256" key="7">
    <source>
        <dbReference type="ARBA" id="ARBA00022786"/>
    </source>
</evidence>
<evidence type="ECO:0000256" key="5">
    <source>
        <dbReference type="ARBA" id="ARBA00022723"/>
    </source>
</evidence>
<dbReference type="OMA" id="SECVICW"/>
<evidence type="ECO:0000256" key="11">
    <source>
        <dbReference type="ARBA" id="ARBA00024209"/>
    </source>
</evidence>
<dbReference type="PROSITE" id="PS50089">
    <property type="entry name" value="ZF_RING_2"/>
    <property type="match status" value="1"/>
</dbReference>
<dbReference type="InterPro" id="IPR013083">
    <property type="entry name" value="Znf_RING/FYVE/PHD"/>
</dbReference>
<dbReference type="GO" id="GO:0016740">
    <property type="term" value="F:transferase activity"/>
    <property type="evidence" value="ECO:0007669"/>
    <property type="project" value="UniProtKB-KW"/>
</dbReference>
<organism evidence="15 16">
    <name type="scientific">Tetracentron sinense</name>
    <name type="common">Spur-leaf</name>
    <dbReference type="NCBI Taxonomy" id="13715"/>
    <lineage>
        <taxon>Eukaryota</taxon>
        <taxon>Viridiplantae</taxon>
        <taxon>Streptophyta</taxon>
        <taxon>Embryophyta</taxon>
        <taxon>Tracheophyta</taxon>
        <taxon>Spermatophyta</taxon>
        <taxon>Magnoliopsida</taxon>
        <taxon>Trochodendrales</taxon>
        <taxon>Trochodendraceae</taxon>
        <taxon>Tetracentron</taxon>
    </lineage>
</organism>
<feature type="compositionally biased region" description="Low complexity" evidence="13">
    <location>
        <begin position="21"/>
        <end position="30"/>
    </location>
</feature>
<evidence type="ECO:0000256" key="10">
    <source>
        <dbReference type="ARBA" id="ARBA00023136"/>
    </source>
</evidence>
<keyword evidence="6 12" id="KW-0863">Zinc-finger</keyword>
<dbReference type="OrthoDB" id="8062037at2759"/>
<evidence type="ECO:0000313" key="16">
    <source>
        <dbReference type="Proteomes" id="UP000655225"/>
    </source>
</evidence>
<keyword evidence="10" id="KW-0472">Membrane</keyword>
<dbReference type="SUPFAM" id="SSF57850">
    <property type="entry name" value="RING/U-box"/>
    <property type="match status" value="1"/>
</dbReference>
<evidence type="ECO:0000256" key="4">
    <source>
        <dbReference type="ARBA" id="ARBA00022692"/>
    </source>
</evidence>
<evidence type="ECO:0000313" key="15">
    <source>
        <dbReference type="EMBL" id="KAF8378303.1"/>
    </source>
</evidence>
<evidence type="ECO:0000259" key="14">
    <source>
        <dbReference type="PROSITE" id="PS50089"/>
    </source>
</evidence>
<keyword evidence="3" id="KW-0808">Transferase</keyword>
<evidence type="ECO:0000256" key="13">
    <source>
        <dbReference type="SAM" id="MobiDB-lite"/>
    </source>
</evidence>
<dbReference type="Gene3D" id="3.30.40.10">
    <property type="entry name" value="Zinc/RING finger domain, C3HC4 (zinc finger)"/>
    <property type="match status" value="1"/>
</dbReference>
<dbReference type="InterPro" id="IPR001841">
    <property type="entry name" value="Znf_RING"/>
</dbReference>
<evidence type="ECO:0000256" key="8">
    <source>
        <dbReference type="ARBA" id="ARBA00022833"/>
    </source>
</evidence>
<proteinExistence type="inferred from homology"/>
<comment type="caution">
    <text evidence="15">The sequence shown here is derived from an EMBL/GenBank/DDBJ whole genome shotgun (WGS) entry which is preliminary data.</text>
</comment>
<evidence type="ECO:0000256" key="9">
    <source>
        <dbReference type="ARBA" id="ARBA00022989"/>
    </source>
</evidence>
<feature type="domain" description="RING-type" evidence="14">
    <location>
        <begin position="54"/>
        <end position="96"/>
    </location>
</feature>
<evidence type="ECO:0000256" key="3">
    <source>
        <dbReference type="ARBA" id="ARBA00022679"/>
    </source>
</evidence>
<dbReference type="GO" id="GO:0016020">
    <property type="term" value="C:membrane"/>
    <property type="evidence" value="ECO:0007669"/>
    <property type="project" value="UniProtKB-SubCell"/>
</dbReference>
<feature type="compositionally biased region" description="Polar residues" evidence="13">
    <location>
        <begin position="1"/>
        <end position="11"/>
    </location>
</feature>
<evidence type="ECO:0000256" key="6">
    <source>
        <dbReference type="ARBA" id="ARBA00022771"/>
    </source>
</evidence>
<keyword evidence="8" id="KW-0862">Zinc</keyword>
<comment type="pathway">
    <text evidence="2">Protein modification; protein ubiquitination.</text>
</comment>
<sequence>MQSSVSSNPANFSDPRDHLRGSSSGSTSISNNDLEQLPYFEFKAVGMGSSHGDCAVCLDNFKMGDKCRLLPICLHSFHAQCVDSWLLKKPICPICRTVVNSQMGSMALGKESSHSSDIGIELRESQPVTSSPRLNASALEPAV</sequence>
<gene>
    <name evidence="15" type="ORF">HHK36_029642</name>
</gene>
<dbReference type="AlphaFoldDB" id="A0A834YB99"/>
<evidence type="ECO:0000256" key="2">
    <source>
        <dbReference type="ARBA" id="ARBA00004906"/>
    </source>
</evidence>
<keyword evidence="5" id="KW-0479">Metal-binding</keyword>
<accession>A0A834YB99</accession>
<dbReference type="EMBL" id="JABCRI010000023">
    <property type="protein sequence ID" value="KAF8378303.1"/>
    <property type="molecule type" value="Genomic_DNA"/>
</dbReference>
<keyword evidence="7" id="KW-0833">Ubl conjugation pathway</keyword>
<keyword evidence="16" id="KW-1185">Reference proteome</keyword>
<comment type="similarity">
    <text evidence="11">Belongs to the RING-type zinc finger family. ATL subfamily.</text>
</comment>
<dbReference type="CDD" id="cd16454">
    <property type="entry name" value="RING-H2_PA-TM-RING"/>
    <property type="match status" value="1"/>
</dbReference>
<protein>
    <recommendedName>
        <fullName evidence="14">RING-type domain-containing protein</fullName>
    </recommendedName>
</protein>
<comment type="subcellular location">
    <subcellularLocation>
        <location evidence="1">Membrane</location>
        <topology evidence="1">Single-pass membrane protein</topology>
    </subcellularLocation>
</comment>
<name>A0A834YB99_TETSI</name>
<reference evidence="15 16" key="1">
    <citation type="submission" date="2020-04" db="EMBL/GenBank/DDBJ databases">
        <title>Plant Genome Project.</title>
        <authorList>
            <person name="Zhang R.-G."/>
        </authorList>
    </citation>
    <scope>NUCLEOTIDE SEQUENCE [LARGE SCALE GENOMIC DNA]</scope>
    <source>
        <strain evidence="15">YNK0</strain>
        <tissue evidence="15">Leaf</tissue>
    </source>
</reference>
<dbReference type="Proteomes" id="UP000655225">
    <property type="component" value="Unassembled WGS sequence"/>
</dbReference>
<dbReference type="PANTHER" id="PTHR45768:SF61">
    <property type="entry name" value="RING-H2 FINGER PROTEIN ATL18"/>
    <property type="match status" value="1"/>
</dbReference>
<dbReference type="SMART" id="SM00184">
    <property type="entry name" value="RING"/>
    <property type="match status" value="1"/>
</dbReference>
<dbReference type="PANTHER" id="PTHR45768">
    <property type="entry name" value="E3 UBIQUITIN-PROTEIN LIGASE RNF13-LIKE"/>
    <property type="match status" value="1"/>
</dbReference>
<evidence type="ECO:0000256" key="12">
    <source>
        <dbReference type="PROSITE-ProRule" id="PRU00175"/>
    </source>
</evidence>
<evidence type="ECO:0000256" key="1">
    <source>
        <dbReference type="ARBA" id="ARBA00004167"/>
    </source>
</evidence>
<dbReference type="Pfam" id="PF13639">
    <property type="entry name" value="zf-RING_2"/>
    <property type="match status" value="1"/>
</dbReference>
<keyword evidence="9" id="KW-1133">Transmembrane helix</keyword>
<dbReference type="GO" id="GO:0008270">
    <property type="term" value="F:zinc ion binding"/>
    <property type="evidence" value="ECO:0007669"/>
    <property type="project" value="UniProtKB-KW"/>
</dbReference>
<feature type="region of interest" description="Disordered" evidence="13">
    <location>
        <begin position="1"/>
        <end position="30"/>
    </location>
</feature>
<keyword evidence="4" id="KW-0812">Transmembrane</keyword>